<organism evidence="3 4">
    <name type="scientific">Purpureocillium lilacinum</name>
    <name type="common">Paecilomyces lilacinus</name>
    <dbReference type="NCBI Taxonomy" id="33203"/>
    <lineage>
        <taxon>Eukaryota</taxon>
        <taxon>Fungi</taxon>
        <taxon>Dikarya</taxon>
        <taxon>Ascomycota</taxon>
        <taxon>Pezizomycotina</taxon>
        <taxon>Sordariomycetes</taxon>
        <taxon>Hypocreomycetidae</taxon>
        <taxon>Hypocreales</taxon>
        <taxon>Ophiocordycipitaceae</taxon>
        <taxon>Purpureocillium</taxon>
    </lineage>
</organism>
<name>A0ABR0C5V6_PURLI</name>
<protein>
    <recommendedName>
        <fullName evidence="5">F-box domain-containing protein</fullName>
    </recommendedName>
</protein>
<feature type="signal peptide" evidence="2">
    <location>
        <begin position="1"/>
        <end position="32"/>
    </location>
</feature>
<feature type="chain" id="PRO_5046811311" description="F-box domain-containing protein" evidence="2">
    <location>
        <begin position="33"/>
        <end position="579"/>
    </location>
</feature>
<feature type="compositionally biased region" description="Basic and acidic residues" evidence="1">
    <location>
        <begin position="444"/>
        <end position="453"/>
    </location>
</feature>
<evidence type="ECO:0008006" key="5">
    <source>
        <dbReference type="Google" id="ProtNLM"/>
    </source>
</evidence>
<feature type="region of interest" description="Disordered" evidence="1">
    <location>
        <begin position="409"/>
        <end position="455"/>
    </location>
</feature>
<keyword evidence="4" id="KW-1185">Reference proteome</keyword>
<gene>
    <name evidence="3" type="ORF">Purlil1_4035</name>
</gene>
<dbReference type="Proteomes" id="UP001287286">
    <property type="component" value="Unassembled WGS sequence"/>
</dbReference>
<evidence type="ECO:0000256" key="2">
    <source>
        <dbReference type="SAM" id="SignalP"/>
    </source>
</evidence>
<evidence type="ECO:0000313" key="4">
    <source>
        <dbReference type="Proteomes" id="UP001287286"/>
    </source>
</evidence>
<evidence type="ECO:0000256" key="1">
    <source>
        <dbReference type="SAM" id="MobiDB-lite"/>
    </source>
</evidence>
<proteinExistence type="predicted"/>
<reference evidence="3 4" key="1">
    <citation type="journal article" date="2024" name="Microbiol. Resour. Announc.">
        <title>Genome annotations for the ascomycete fungi Trichoderma harzianum, Trichoderma aggressivum, and Purpureocillium lilacinum.</title>
        <authorList>
            <person name="Beijen E.P.W."/>
            <person name="Ohm R.A."/>
        </authorList>
    </citation>
    <scope>NUCLEOTIDE SEQUENCE [LARGE SCALE GENOMIC DNA]</scope>
    <source>
        <strain evidence="3 4">CBS 150709</strain>
    </source>
</reference>
<sequence>MSSNGRFTASLPGLLVELQLMICAQLCCHCQGVVPDNTSEHIANRNALIALSATSRQMRAVAQPFIYHYVPGSLSGRHLRLWPFIRTIRSRPDLAASVRWLGGNTKREFVDSDGFRQCMGIDHDPQLHLDEDSNFNVITEYAEEISSMEIVDPWLLDKFVMGVILSMLARLEMLEFSISLDFSDRKSFYRGCWLLDSRFSRLGKTLRLGSLRALKVNVEKYWLAMPCISALLRGAPNLEQLLFKSCQGFWQGSFSDHDTAALKPYNPLGIRVQVPIMGNLRSLAFDEAALRDDDEWSDFEFLKGMIEQCPRLEQFQFKALRPVPDHNLTDEAPDIGHHRLVSAALPARETLKVLDLNIGSCWNRYTGAYLDEDGQVVEAYTPPDIGPMLAQFSRLEVLKLDEAAFCRHQNPNGNDYDSGDDSDSDSSDSDSDSSDSDSELDPGDPDKSNKPEKPTCIADILPLTVKRLHVRLVRGSRAWEDAGYLATAVANGEFPALSAVRVDAQPFRQAPKLDFEKWDSIGANTDKTIKWLHDLYSRVDVSLETNAVSRWDLYEIDAWGEETVYLDQEPLTQVLEDLR</sequence>
<feature type="compositionally biased region" description="Acidic residues" evidence="1">
    <location>
        <begin position="417"/>
        <end position="443"/>
    </location>
</feature>
<dbReference type="EMBL" id="JAWRVI010000011">
    <property type="protein sequence ID" value="KAK4091605.1"/>
    <property type="molecule type" value="Genomic_DNA"/>
</dbReference>
<evidence type="ECO:0000313" key="3">
    <source>
        <dbReference type="EMBL" id="KAK4091605.1"/>
    </source>
</evidence>
<comment type="caution">
    <text evidence="3">The sequence shown here is derived from an EMBL/GenBank/DDBJ whole genome shotgun (WGS) entry which is preliminary data.</text>
</comment>
<accession>A0ABR0C5V6</accession>
<keyword evidence="2" id="KW-0732">Signal</keyword>